<accession>A0A2T0GWZ1</accession>
<dbReference type="EMBL" id="PVSR01000011">
    <property type="protein sequence ID" value="PRW63629.1"/>
    <property type="molecule type" value="Genomic_DNA"/>
</dbReference>
<keyword evidence="3" id="KW-1185">Reference proteome</keyword>
<proteinExistence type="predicted"/>
<reference evidence="2 3" key="1">
    <citation type="submission" date="2018-03" db="EMBL/GenBank/DDBJ databases">
        <title>Actinopolyspora mortivallis from Sahara, screening for active biomolecules.</title>
        <authorList>
            <person name="Selama O."/>
            <person name="Wellington E.M.H."/>
            <person name="Hacene H."/>
        </authorList>
    </citation>
    <scope>NUCLEOTIDE SEQUENCE [LARGE SCALE GENOMIC DNA]</scope>
    <source>
        <strain evidence="2 3">M5A</strain>
    </source>
</reference>
<dbReference type="SUPFAM" id="SSF54637">
    <property type="entry name" value="Thioesterase/thiol ester dehydrase-isomerase"/>
    <property type="match status" value="1"/>
</dbReference>
<organism evidence="2 3">
    <name type="scientific">Actinopolyspora mortivallis</name>
    <dbReference type="NCBI Taxonomy" id="33906"/>
    <lineage>
        <taxon>Bacteria</taxon>
        <taxon>Bacillati</taxon>
        <taxon>Actinomycetota</taxon>
        <taxon>Actinomycetes</taxon>
        <taxon>Actinopolysporales</taxon>
        <taxon>Actinopolysporaceae</taxon>
        <taxon>Actinopolyspora</taxon>
    </lineage>
</organism>
<comment type="caution">
    <text evidence="2">The sequence shown here is derived from an EMBL/GenBank/DDBJ whole genome shotgun (WGS) entry which is preliminary data.</text>
</comment>
<evidence type="ECO:0000313" key="3">
    <source>
        <dbReference type="Proteomes" id="UP000239352"/>
    </source>
</evidence>
<evidence type="ECO:0000313" key="2">
    <source>
        <dbReference type="EMBL" id="PRW63629.1"/>
    </source>
</evidence>
<sequence>MSEEHVWVVGDCLAPFANNDHVETLGGVLSRLERGPHGKEVTVLHPGLGVDRTCWRDVGDAITRRGLSSLVLAHGEPPQPVARHRVLKKAQDNVLLGDARASGEELCASLVVPNETEMLRDHTAEQQHVPGMLLIEAAIQLVTWGVGETVPPTARGETRYAVMHRCGFSFGRFVFPLPVLLRGRLSRSGEADDERVPLTAHLWAEQAGETTGVYDFELNAFDPRAVFAIEAGQAGKTLARAGAPSGEEGSTE</sequence>
<gene>
    <name evidence="2" type="ORF">CEP50_09170</name>
</gene>
<dbReference type="Pfam" id="PF03756">
    <property type="entry name" value="AfsA"/>
    <property type="match status" value="1"/>
</dbReference>
<protein>
    <recommendedName>
        <fullName evidence="1">A-factor biosynthesis hotdog domain-containing protein</fullName>
    </recommendedName>
</protein>
<dbReference type="Proteomes" id="UP000239352">
    <property type="component" value="Unassembled WGS sequence"/>
</dbReference>
<dbReference type="InParanoid" id="A0A2T0GWZ1"/>
<dbReference type="RefSeq" id="WP_106113515.1">
    <property type="nucleotide sequence ID" value="NZ_PVSR01000011.1"/>
</dbReference>
<dbReference type="InterPro" id="IPR005509">
    <property type="entry name" value="AfsA_hotdog_dom"/>
</dbReference>
<dbReference type="InterPro" id="IPR029069">
    <property type="entry name" value="HotDog_dom_sf"/>
</dbReference>
<evidence type="ECO:0000259" key="1">
    <source>
        <dbReference type="Pfam" id="PF03756"/>
    </source>
</evidence>
<feature type="domain" description="A-factor biosynthesis hotdog" evidence="1">
    <location>
        <begin position="86"/>
        <end position="150"/>
    </location>
</feature>
<dbReference type="Gene3D" id="3.10.129.10">
    <property type="entry name" value="Hotdog Thioesterase"/>
    <property type="match status" value="1"/>
</dbReference>
<dbReference type="AlphaFoldDB" id="A0A2T0GWZ1"/>
<name>A0A2T0GWZ1_ACTMO</name>